<name>A0ABW5A9A7_9RHOB</name>
<dbReference type="Gene3D" id="3.30.9.10">
    <property type="entry name" value="D-Amino Acid Oxidase, subunit A, domain 2"/>
    <property type="match status" value="1"/>
</dbReference>
<dbReference type="Pfam" id="PF22578">
    <property type="entry name" value="GGR_cat"/>
    <property type="match status" value="1"/>
</dbReference>
<dbReference type="RefSeq" id="WP_377388774.1">
    <property type="nucleotide sequence ID" value="NZ_JBHUIX010000005.1"/>
</dbReference>
<dbReference type="PANTHER" id="PTHR42685">
    <property type="entry name" value="GERANYLGERANYL DIPHOSPHATE REDUCTASE"/>
    <property type="match status" value="1"/>
</dbReference>
<gene>
    <name evidence="2" type="ORF">ACFSM0_07310</name>
</gene>
<dbReference type="NCBIfam" id="TIGR02032">
    <property type="entry name" value="GG-red-SF"/>
    <property type="match status" value="1"/>
</dbReference>
<evidence type="ECO:0000313" key="2">
    <source>
        <dbReference type="EMBL" id="MFD2173893.1"/>
    </source>
</evidence>
<dbReference type="Gene3D" id="3.50.50.60">
    <property type="entry name" value="FAD/NAD(P)-binding domain"/>
    <property type="match status" value="1"/>
</dbReference>
<reference evidence="3" key="1">
    <citation type="journal article" date="2019" name="Int. J. Syst. Evol. Microbiol.">
        <title>The Global Catalogue of Microorganisms (GCM) 10K type strain sequencing project: providing services to taxonomists for standard genome sequencing and annotation.</title>
        <authorList>
            <consortium name="The Broad Institute Genomics Platform"/>
            <consortium name="The Broad Institute Genome Sequencing Center for Infectious Disease"/>
            <person name="Wu L."/>
            <person name="Ma J."/>
        </authorList>
    </citation>
    <scope>NUCLEOTIDE SEQUENCE [LARGE SCALE GENOMIC DNA]</scope>
    <source>
        <strain evidence="3">CCUG 55131</strain>
    </source>
</reference>
<organism evidence="2 3">
    <name type="scientific">Rhodobacter lacus</name>
    <dbReference type="NCBI Taxonomy" id="1641972"/>
    <lineage>
        <taxon>Bacteria</taxon>
        <taxon>Pseudomonadati</taxon>
        <taxon>Pseudomonadota</taxon>
        <taxon>Alphaproteobacteria</taxon>
        <taxon>Rhodobacterales</taxon>
        <taxon>Rhodobacter group</taxon>
        <taxon>Rhodobacter</taxon>
    </lineage>
</organism>
<keyword evidence="3" id="KW-1185">Reference proteome</keyword>
<dbReference type="PANTHER" id="PTHR42685:SF22">
    <property type="entry name" value="CONDITIONED MEDIUM FACTOR RECEPTOR 1"/>
    <property type="match status" value="1"/>
</dbReference>
<proteinExistence type="predicted"/>
<dbReference type="InterPro" id="IPR011777">
    <property type="entry name" value="Geranylgeranyl_Rdtase_fam"/>
</dbReference>
<sequence>MSGVFDVLIIGLGPAGASAAAAAARAGARVCAIDKRPTPGLPVQCAEFVPHALGAETQALRTAALQEIAAMETYLSGTHLRSAEFRGQMIDRAAFDAALVAQARAAGAEIVTGVALAALGPQGVRLADGRGLDARVVVGADGPQSRTGAAVGLRNRAFCEARQITVPLRAPHDATDIFLAAEIPGGYGWLFPRGAEANLGLGVAHEERARLKPLLAALHGELVAEGRVGRKARRLTGGTIAVGGLTGPLGWSGDLPVLLAGDAAGLTHPITGAGIASACLSGTMAGAAAAAIAAGQRQAANDYAEEITDLFGPSLALGVARRTALMARYARGAPDTAALRSAWIAYPDYREAPLPAASSIDPAAPAARIEEPA</sequence>
<dbReference type="InterPro" id="IPR036188">
    <property type="entry name" value="FAD/NAD-bd_sf"/>
</dbReference>
<accession>A0ABW5A9A7</accession>
<evidence type="ECO:0000313" key="3">
    <source>
        <dbReference type="Proteomes" id="UP001597413"/>
    </source>
</evidence>
<protein>
    <submittedName>
        <fullName evidence="2">Geranylgeranyl reductase family protein</fullName>
    </submittedName>
</protein>
<dbReference type="Proteomes" id="UP001597413">
    <property type="component" value="Unassembled WGS sequence"/>
</dbReference>
<dbReference type="InterPro" id="IPR054715">
    <property type="entry name" value="GGR_cat"/>
</dbReference>
<feature type="domain" description="Digeranylgeranylglycerophospholipid reductase catalytic" evidence="1">
    <location>
        <begin position="170"/>
        <end position="209"/>
    </location>
</feature>
<comment type="caution">
    <text evidence="2">The sequence shown here is derived from an EMBL/GenBank/DDBJ whole genome shotgun (WGS) entry which is preliminary data.</text>
</comment>
<dbReference type="EMBL" id="JBHUIX010000005">
    <property type="protein sequence ID" value="MFD2173893.1"/>
    <property type="molecule type" value="Genomic_DNA"/>
</dbReference>
<evidence type="ECO:0000259" key="1">
    <source>
        <dbReference type="Pfam" id="PF22578"/>
    </source>
</evidence>
<dbReference type="PRINTS" id="PR00420">
    <property type="entry name" value="RNGMNOXGNASE"/>
</dbReference>
<dbReference type="Pfam" id="PF05834">
    <property type="entry name" value="Lycopene_cycl"/>
    <property type="match status" value="1"/>
</dbReference>
<dbReference type="InterPro" id="IPR050407">
    <property type="entry name" value="Geranylgeranyl_reductase"/>
</dbReference>
<dbReference type="SUPFAM" id="SSF51905">
    <property type="entry name" value="FAD/NAD(P)-binding domain"/>
    <property type="match status" value="1"/>
</dbReference>